<evidence type="ECO:0000313" key="8">
    <source>
        <dbReference type="EMBL" id="TCP19914.1"/>
    </source>
</evidence>
<organism evidence="8 9">
    <name type="scientific">Simplicispira metamorpha</name>
    <dbReference type="NCBI Taxonomy" id="80881"/>
    <lineage>
        <taxon>Bacteria</taxon>
        <taxon>Pseudomonadati</taxon>
        <taxon>Pseudomonadota</taxon>
        <taxon>Betaproteobacteria</taxon>
        <taxon>Burkholderiales</taxon>
        <taxon>Comamonadaceae</taxon>
        <taxon>Simplicispira</taxon>
    </lineage>
</organism>
<dbReference type="InterPro" id="IPR046373">
    <property type="entry name" value="Acyl-CoA_Oxase/DH_mid-dom_sf"/>
</dbReference>
<reference evidence="8 9" key="1">
    <citation type="submission" date="2019-03" db="EMBL/GenBank/DDBJ databases">
        <title>Genomic Encyclopedia of Type Strains, Phase IV (KMG-IV): sequencing the most valuable type-strain genomes for metagenomic binning, comparative biology and taxonomic classification.</title>
        <authorList>
            <person name="Goeker M."/>
        </authorList>
    </citation>
    <scope>NUCLEOTIDE SEQUENCE [LARGE SCALE GENOMIC DNA]</scope>
    <source>
        <strain evidence="8 9">DSM 1837</strain>
    </source>
</reference>
<evidence type="ECO:0000256" key="5">
    <source>
        <dbReference type="ARBA" id="ARBA00023002"/>
    </source>
</evidence>
<evidence type="ECO:0000259" key="7">
    <source>
        <dbReference type="Pfam" id="PF02771"/>
    </source>
</evidence>
<dbReference type="CDD" id="cd00567">
    <property type="entry name" value="ACAD"/>
    <property type="match status" value="1"/>
</dbReference>
<dbReference type="Gene3D" id="1.10.540.10">
    <property type="entry name" value="Acyl-CoA dehydrogenase/oxidase, N-terminal domain"/>
    <property type="match status" value="1"/>
</dbReference>
<dbReference type="PANTHER" id="PTHR43884:SF20">
    <property type="entry name" value="ACYL-COA DEHYDROGENASE FADE28"/>
    <property type="match status" value="1"/>
</dbReference>
<dbReference type="InterPro" id="IPR037069">
    <property type="entry name" value="AcylCoA_DH/ox_N_sf"/>
</dbReference>
<dbReference type="SUPFAM" id="SSF56645">
    <property type="entry name" value="Acyl-CoA dehydrogenase NM domain-like"/>
    <property type="match status" value="1"/>
</dbReference>
<dbReference type="GO" id="GO:0050660">
    <property type="term" value="F:flavin adenine dinucleotide binding"/>
    <property type="evidence" value="ECO:0007669"/>
    <property type="project" value="InterPro"/>
</dbReference>
<proteinExistence type="inferred from homology"/>
<dbReference type="Proteomes" id="UP000295182">
    <property type="component" value="Unassembled WGS sequence"/>
</dbReference>
<feature type="domain" description="Acyl-CoA dehydrogenase/oxidase C-terminal" evidence="6">
    <location>
        <begin position="226"/>
        <end position="371"/>
    </location>
</feature>
<keyword evidence="5" id="KW-0560">Oxidoreductase</keyword>
<dbReference type="SUPFAM" id="SSF47203">
    <property type="entry name" value="Acyl-CoA dehydrogenase C-terminal domain-like"/>
    <property type="match status" value="1"/>
</dbReference>
<dbReference type="RefSeq" id="WP_119012853.1">
    <property type="nucleotide sequence ID" value="NZ_QXNC01000010.1"/>
</dbReference>
<protein>
    <submittedName>
        <fullName evidence="8">Alkylation response protein AidB-like acyl-CoA dehydrogenase</fullName>
    </submittedName>
</protein>
<evidence type="ECO:0000256" key="1">
    <source>
        <dbReference type="ARBA" id="ARBA00001974"/>
    </source>
</evidence>
<keyword evidence="3" id="KW-0285">Flavoprotein</keyword>
<evidence type="ECO:0000256" key="4">
    <source>
        <dbReference type="ARBA" id="ARBA00022827"/>
    </source>
</evidence>
<evidence type="ECO:0000256" key="3">
    <source>
        <dbReference type="ARBA" id="ARBA00022630"/>
    </source>
</evidence>
<comment type="cofactor">
    <cofactor evidence="1">
        <name>FAD</name>
        <dbReference type="ChEBI" id="CHEBI:57692"/>
    </cofactor>
</comment>
<accession>A0A4R2NFN4</accession>
<comment type="similarity">
    <text evidence="2">Belongs to the acyl-CoA dehydrogenase family.</text>
</comment>
<name>A0A4R2NFN4_9BURK</name>
<dbReference type="AlphaFoldDB" id="A0A4R2NFN4"/>
<feature type="domain" description="Acyl-CoA dehydrogenase/oxidase N-terminal" evidence="7">
    <location>
        <begin position="6"/>
        <end position="118"/>
    </location>
</feature>
<gene>
    <name evidence="8" type="ORF">EV674_103145</name>
</gene>
<dbReference type="EMBL" id="SLXH01000003">
    <property type="protein sequence ID" value="TCP19914.1"/>
    <property type="molecule type" value="Genomic_DNA"/>
</dbReference>
<dbReference type="InterPro" id="IPR013786">
    <property type="entry name" value="AcylCoA_DH/ox_N"/>
</dbReference>
<comment type="caution">
    <text evidence="8">The sequence shown here is derived from an EMBL/GenBank/DDBJ whole genome shotgun (WGS) entry which is preliminary data.</text>
</comment>
<dbReference type="Pfam" id="PF00441">
    <property type="entry name" value="Acyl-CoA_dh_1"/>
    <property type="match status" value="1"/>
</dbReference>
<evidence type="ECO:0000256" key="2">
    <source>
        <dbReference type="ARBA" id="ARBA00009347"/>
    </source>
</evidence>
<dbReference type="OrthoDB" id="8523432at2"/>
<dbReference type="InterPro" id="IPR009075">
    <property type="entry name" value="AcylCo_DH/oxidase_C"/>
</dbReference>
<evidence type="ECO:0000313" key="9">
    <source>
        <dbReference type="Proteomes" id="UP000295182"/>
    </source>
</evidence>
<dbReference type="Gene3D" id="2.40.110.10">
    <property type="entry name" value="Butyryl-CoA Dehydrogenase, subunit A, domain 2"/>
    <property type="match status" value="1"/>
</dbReference>
<evidence type="ECO:0000259" key="6">
    <source>
        <dbReference type="Pfam" id="PF00441"/>
    </source>
</evidence>
<dbReference type="GO" id="GO:0003995">
    <property type="term" value="F:acyl-CoA dehydrogenase activity"/>
    <property type="evidence" value="ECO:0007669"/>
    <property type="project" value="TreeGrafter"/>
</dbReference>
<keyword evidence="4" id="KW-0274">FAD</keyword>
<dbReference type="Gene3D" id="1.20.140.10">
    <property type="entry name" value="Butyryl-CoA Dehydrogenase, subunit A, domain 3"/>
    <property type="match status" value="1"/>
</dbReference>
<dbReference type="Pfam" id="PF02771">
    <property type="entry name" value="Acyl-CoA_dh_N"/>
    <property type="match status" value="1"/>
</dbReference>
<dbReference type="InterPro" id="IPR009100">
    <property type="entry name" value="AcylCoA_DH/oxidase_NM_dom_sf"/>
</dbReference>
<keyword evidence="9" id="KW-1185">Reference proteome</keyword>
<dbReference type="InterPro" id="IPR036250">
    <property type="entry name" value="AcylCo_DH-like_C"/>
</dbReference>
<dbReference type="PANTHER" id="PTHR43884">
    <property type="entry name" value="ACYL-COA DEHYDROGENASE"/>
    <property type="match status" value="1"/>
</dbReference>
<sequence>MDLSLSDEQQQIADSAATFLAEASAMPAVRTTSQSASGLDAGLWRGMAELGWCGVHLPEEAGGLGLGLVELVLLQEQLGRRLACVPFFDSVALAATVLRQLPASPLAQDWLHLLATGEAIAALALPVPPGAGAAARAERTDTGWTLSGHWPQVGSAALADVLLLPAHTASGQTVLFAVPADAPGVQRQPLATLDATRRMAVVNCQDVALPATHCLAQGAALEAALARTLQWGAIALAAEQVGVAQQCLDLTLTYAAQRSQFDRPIASFQAVKHRCAQMLVAVEGARSAVYGAACMADAAPDDAATLLLYAAQARVTATEAAQFCARESLQLHGGVGFTWEFDPHLYLRRAQASSQRLGPLSWWLEQVAEQLLTTPEEAV</sequence>